<dbReference type="eggNOG" id="arCOG04269">
    <property type="taxonomic scope" value="Archaea"/>
</dbReference>
<dbReference type="InterPro" id="IPR033167">
    <property type="entry name" value="Nre"/>
</dbReference>
<dbReference type="KEGG" id="vmo:VMUT_1790"/>
<dbReference type="EMBL" id="CP002529">
    <property type="protein sequence ID" value="ADY01991.1"/>
    <property type="molecule type" value="Genomic_DNA"/>
</dbReference>
<dbReference type="STRING" id="985053.VMUT_1790"/>
<dbReference type="PANTHER" id="PTHR38136:SF2">
    <property type="entry name" value="DNA REPAIR PROTEIN"/>
    <property type="match status" value="1"/>
</dbReference>
<protein>
    <recommendedName>
        <fullName evidence="1">DNA repair protein</fullName>
    </recommendedName>
</protein>
<evidence type="ECO:0000256" key="1">
    <source>
        <dbReference type="HAMAP-Rule" id="MF_02096"/>
    </source>
</evidence>
<reference evidence="4 5" key="1">
    <citation type="journal article" date="2011" name="J. Bacteriol.">
        <title>Complete genome sequence of 'Vulcanisaeta moutnovskia' strain 768-28, a novel member of the hyperthermophilic crenarchaeal genus vulcanisaeta.</title>
        <authorList>
            <person name="Gumerov V.M."/>
            <person name="Mardanov A.V."/>
            <person name="Beletsky A.V."/>
            <person name="Prokofeva M.I."/>
            <person name="Bonch-Osmolovskaya E.A."/>
            <person name="Ravin N.V."/>
            <person name="Skryabin K.G."/>
        </authorList>
    </citation>
    <scope>NUCLEOTIDE SEQUENCE [LARGE SCALE GENOMIC DNA]</scope>
    <source>
        <strain evidence="4 5">768-28</strain>
    </source>
</reference>
<dbReference type="InterPro" id="IPR006978">
    <property type="entry name" value="Nre_N"/>
</dbReference>
<comment type="function">
    <text evidence="1">Involved in DNA damage repair.</text>
</comment>
<name>F0QV89_VULM7</name>
<dbReference type="HOGENOM" id="CLU_039703_0_0_2"/>
<keyword evidence="1" id="KW-0234">DNA repair</keyword>
<organism evidence="4 5">
    <name type="scientific">Vulcanisaeta moutnovskia (strain 768-28)</name>
    <dbReference type="NCBI Taxonomy" id="985053"/>
    <lineage>
        <taxon>Archaea</taxon>
        <taxon>Thermoproteota</taxon>
        <taxon>Thermoprotei</taxon>
        <taxon>Thermoproteales</taxon>
        <taxon>Thermoproteaceae</taxon>
        <taxon>Vulcanisaeta</taxon>
    </lineage>
</organism>
<comment type="caution">
    <text evidence="1">Lacks conserved residue(s) required for the propagation of feature annotation.</text>
</comment>
<dbReference type="Pfam" id="PF04894">
    <property type="entry name" value="Nre_N"/>
    <property type="match status" value="1"/>
</dbReference>
<dbReference type="HAMAP" id="MF_02096">
    <property type="entry name" value="Nre"/>
    <property type="match status" value="1"/>
</dbReference>
<feature type="domain" description="Archaeal Nre C-terminal" evidence="3">
    <location>
        <begin position="280"/>
        <end position="383"/>
    </location>
</feature>
<evidence type="ECO:0000313" key="4">
    <source>
        <dbReference type="EMBL" id="ADY01991.1"/>
    </source>
</evidence>
<evidence type="ECO:0000313" key="5">
    <source>
        <dbReference type="Proteomes" id="UP000007485"/>
    </source>
</evidence>
<dbReference type="GO" id="GO:0006281">
    <property type="term" value="P:DNA repair"/>
    <property type="evidence" value="ECO:0007669"/>
    <property type="project" value="UniProtKB-UniRule"/>
</dbReference>
<dbReference type="Pfam" id="PF04895">
    <property type="entry name" value="Nre_C"/>
    <property type="match status" value="1"/>
</dbReference>
<gene>
    <name evidence="4" type="ordered locus">VMUT_1790</name>
</gene>
<dbReference type="GeneID" id="10289442"/>
<sequence length="389" mass="44571">MVRFSELSPEFWREFRLWRSVGNEISGLSPPGNFIGSMNYPYINVGALVNDGSSDASILDNPEEWFKRGFTQWDIVRLRSRIILSRTRASVNSLNNPIISRIQELSIGRNSVDVEVRLRKLVLRALADDYHAPLGNIGELRDLRITSNVSAENVVERLINDYDVDAETAVIELYRGSIPVSRIQRMFTIGLLGSRRFRRLVPTRWSITAVDSIIGDYLRNRIIEYDEVGQVEVHKMEYMGNRYFVILIPGPWRYELIELKMPGSIWNRDGNSPRVFADYERTRGMKGYAENTGGAFYAIRLGVLEYLNKVGRQASVIAIREVTPEYKVPVGIWQAREAVRNGMGVNIRGFSDVNEAINYVNASLLAGSVWLNHSRLIREFRNDLARFFI</sequence>
<proteinExistence type="inferred from homology"/>
<dbReference type="InterPro" id="IPR006979">
    <property type="entry name" value="Nre_C"/>
</dbReference>
<dbReference type="AlphaFoldDB" id="F0QV89"/>
<keyword evidence="1" id="KW-0227">DNA damage</keyword>
<evidence type="ECO:0000259" key="2">
    <source>
        <dbReference type="Pfam" id="PF04894"/>
    </source>
</evidence>
<accession>F0QV89</accession>
<evidence type="ECO:0000259" key="3">
    <source>
        <dbReference type="Pfam" id="PF04895"/>
    </source>
</evidence>
<dbReference type="PANTHER" id="PTHR38136">
    <property type="entry name" value="DNA REPAIR PROTEIN"/>
    <property type="match status" value="1"/>
</dbReference>
<comment type="similarity">
    <text evidence="1">Belongs to the Nre family.</text>
</comment>
<keyword evidence="5" id="KW-1185">Reference proteome</keyword>
<dbReference type="OrthoDB" id="6609at2157"/>
<dbReference type="Proteomes" id="UP000007485">
    <property type="component" value="Chromosome"/>
</dbReference>
<dbReference type="RefSeq" id="WP_013605153.1">
    <property type="nucleotide sequence ID" value="NC_015151.1"/>
</dbReference>
<feature type="domain" description="Archaeal Nre N-terminal" evidence="2">
    <location>
        <begin position="21"/>
        <end position="267"/>
    </location>
</feature>